<dbReference type="InterPro" id="IPR036942">
    <property type="entry name" value="Beta-barrel_TonB_sf"/>
</dbReference>
<comment type="caution">
    <text evidence="8">The sequence shown here is derived from an EMBL/GenBank/DDBJ whole genome shotgun (WGS) entry which is preliminary data.</text>
</comment>
<dbReference type="RefSeq" id="WP_143870598.1">
    <property type="nucleotide sequence ID" value="NZ_CP041660.1"/>
</dbReference>
<dbReference type="InterPro" id="IPR012910">
    <property type="entry name" value="Plug_dom"/>
</dbReference>
<comment type="subcellular location">
    <subcellularLocation>
        <location evidence="1 4">Cell outer membrane</location>
    </subcellularLocation>
</comment>
<comment type="similarity">
    <text evidence="4">Belongs to the TonB-dependent receptor family.</text>
</comment>
<protein>
    <submittedName>
        <fullName evidence="8">TonB-dependent receptor</fullName>
    </submittedName>
</protein>
<evidence type="ECO:0000256" key="4">
    <source>
        <dbReference type="RuleBase" id="RU003357"/>
    </source>
</evidence>
<dbReference type="SUPFAM" id="SSF56935">
    <property type="entry name" value="Porins"/>
    <property type="match status" value="1"/>
</dbReference>
<dbReference type="Gene3D" id="2.40.170.20">
    <property type="entry name" value="TonB-dependent receptor, beta-barrel domain"/>
    <property type="match status" value="1"/>
</dbReference>
<dbReference type="PANTHER" id="PTHR40980">
    <property type="entry name" value="PLUG DOMAIN-CONTAINING PROTEIN"/>
    <property type="match status" value="1"/>
</dbReference>
<keyword evidence="5" id="KW-0732">Signal</keyword>
<proteinExistence type="inferred from homology"/>
<evidence type="ECO:0000256" key="3">
    <source>
        <dbReference type="ARBA" id="ARBA00023237"/>
    </source>
</evidence>
<keyword evidence="2 4" id="KW-0472">Membrane</keyword>
<feature type="signal peptide" evidence="5">
    <location>
        <begin position="1"/>
        <end position="25"/>
    </location>
</feature>
<keyword evidence="4" id="KW-0798">TonB box</keyword>
<feature type="chain" id="PRO_5046828732" evidence="5">
    <location>
        <begin position="26"/>
        <end position="954"/>
    </location>
</feature>
<organism evidence="8 9">
    <name type="scientific">Catenovulum sediminis</name>
    <dbReference type="NCBI Taxonomy" id="1740262"/>
    <lineage>
        <taxon>Bacteria</taxon>
        <taxon>Pseudomonadati</taxon>
        <taxon>Pseudomonadota</taxon>
        <taxon>Gammaproteobacteria</taxon>
        <taxon>Alteromonadales</taxon>
        <taxon>Alteromonadaceae</taxon>
        <taxon>Catenovulum</taxon>
    </lineage>
</organism>
<reference evidence="8 9" key="1">
    <citation type="submission" date="2024-06" db="EMBL/GenBank/DDBJ databases">
        <authorList>
            <person name="Chen R.Y."/>
        </authorList>
    </citation>
    <scope>NUCLEOTIDE SEQUENCE [LARGE SCALE GENOMIC DNA]</scope>
    <source>
        <strain evidence="8 9">D2</strain>
    </source>
</reference>
<dbReference type="EMBL" id="JBELOE010000259">
    <property type="protein sequence ID" value="MER2493283.1"/>
    <property type="molecule type" value="Genomic_DNA"/>
</dbReference>
<feature type="domain" description="TonB-dependent receptor plug" evidence="7">
    <location>
        <begin position="55"/>
        <end position="159"/>
    </location>
</feature>
<dbReference type="PANTHER" id="PTHR40980:SF4">
    <property type="entry name" value="TONB-DEPENDENT RECEPTOR-LIKE BETA-BARREL DOMAIN-CONTAINING PROTEIN"/>
    <property type="match status" value="1"/>
</dbReference>
<accession>A0ABV1RK08</accession>
<dbReference type="NCBIfam" id="TIGR01782">
    <property type="entry name" value="TonB-Xanth-Caul"/>
    <property type="match status" value="1"/>
</dbReference>
<dbReference type="Gene3D" id="2.170.130.10">
    <property type="entry name" value="TonB-dependent receptor, plug domain"/>
    <property type="match status" value="1"/>
</dbReference>
<dbReference type="InterPro" id="IPR010104">
    <property type="entry name" value="TonB_rcpt_bac"/>
</dbReference>
<dbReference type="Pfam" id="PF00593">
    <property type="entry name" value="TonB_dep_Rec_b-barrel"/>
    <property type="match status" value="1"/>
</dbReference>
<keyword evidence="3" id="KW-0998">Cell outer membrane</keyword>
<keyword evidence="9" id="KW-1185">Reference proteome</keyword>
<gene>
    <name evidence="8" type="ORF">ABS311_15495</name>
</gene>
<sequence length="954" mass="103642">MKQFKPSLLTLALATTGLVSGYSYAAEESADTTEVEEVIRVTGIRGSLMRAQAVKMDSTSVVEAISAEDIGKLPDSSIAESLARLPGLAGERRAGRTSGISVRGFREDYLGTTMNGRELLGMGDNRGVEYDLYPSEIMSGVQVYKTMDASLTTQGIGGVVDMQTVRPLASQEYAAINVNIEQNGMESGNPDFDDQGHRLAASFATKFADDTVGLAVAIASTESPSQEQQFRGWGYDPIDANGDPSLADGVTVPDGGAVVLTGHDSYVRSAVLKRDTLSAVLQFAPTDDLEVTLDALYIDFQEDEVKRGMEEGGAIWGVGSDYTINKIEDGLVTEAVLGNNDNAFKSVIRNDASQKKSELTTFAANIKYNISDNWDAELDFATSEVDKTLTDVESYSGVGRSGHKDQGQGTIRKFVMTPEGAMFSDVDVPTFNSAETILAGPQAWGGGMAGYKDDFGSNTTFAADPNSPINYTNAQDGFVNQPIFHEELDSLRLDLTGALDFGIITTVKAGVRFSDRSKSKDNGGAYLTSKAFPDQGEIPEEYIVGTANLDFIGIGDFVAYDSLSMFESGAYDSVGAASVQADRKGDTYTIDEKVTQLYVKFDVDADLGDVYMRGNFGVQYVGTDLTSHGFFSRIKDEKGLVLADPISKEVDYSHILPSATFNFEFLDNHMIRTSISKTMSRPRIDDLRVSKSVNIDFNPGRWSSTSAAFSPWSASGGNPDLRPYEAKQFDLSYDWYFADDGFFSIAYFYKHLTNWHRNDNIETDFSSVYIPSYHQLGGEAPGTLLGFTDAKTDGLKGYVSGYEAQLSLPLHILTDALDGFGVVLSAAFNDGGLNDGTAVPGLSDESYQVTTYYENSGFEIRLSGRKRDQFLTETRGLSLALEETVDPGSELWDAQIAYNFSESGIDALEGLTVSLQAQNITDEETVKLKNGDPRLVTEYQTFGANYLLGINYKF</sequence>
<evidence type="ECO:0000259" key="6">
    <source>
        <dbReference type="Pfam" id="PF00593"/>
    </source>
</evidence>
<dbReference type="Pfam" id="PF07715">
    <property type="entry name" value="Plug"/>
    <property type="match status" value="1"/>
</dbReference>
<evidence type="ECO:0000256" key="2">
    <source>
        <dbReference type="ARBA" id="ARBA00023136"/>
    </source>
</evidence>
<evidence type="ECO:0000313" key="9">
    <source>
        <dbReference type="Proteomes" id="UP001467690"/>
    </source>
</evidence>
<dbReference type="Proteomes" id="UP001467690">
    <property type="component" value="Unassembled WGS sequence"/>
</dbReference>
<keyword evidence="8" id="KW-0675">Receptor</keyword>
<evidence type="ECO:0000259" key="7">
    <source>
        <dbReference type="Pfam" id="PF07715"/>
    </source>
</evidence>
<name>A0ABV1RK08_9ALTE</name>
<dbReference type="InterPro" id="IPR000531">
    <property type="entry name" value="Beta-barrel_TonB"/>
</dbReference>
<feature type="domain" description="TonB-dependent receptor-like beta-barrel" evidence="6">
    <location>
        <begin position="448"/>
        <end position="920"/>
    </location>
</feature>
<evidence type="ECO:0000256" key="1">
    <source>
        <dbReference type="ARBA" id="ARBA00004442"/>
    </source>
</evidence>
<dbReference type="InterPro" id="IPR037066">
    <property type="entry name" value="Plug_dom_sf"/>
</dbReference>
<evidence type="ECO:0000256" key="5">
    <source>
        <dbReference type="SAM" id="SignalP"/>
    </source>
</evidence>
<evidence type="ECO:0000313" key="8">
    <source>
        <dbReference type="EMBL" id="MER2493283.1"/>
    </source>
</evidence>